<feature type="domain" description="N-acetyltransferase" evidence="1">
    <location>
        <begin position="1"/>
        <end position="154"/>
    </location>
</feature>
<proteinExistence type="predicted"/>
<evidence type="ECO:0000313" key="2">
    <source>
        <dbReference type="EMBL" id="ACJ29294.1"/>
    </source>
</evidence>
<dbReference type="Proteomes" id="UP000000753">
    <property type="component" value="Chromosome"/>
</dbReference>
<dbReference type="STRING" id="225849.swp_2555"/>
<evidence type="ECO:0000313" key="3">
    <source>
        <dbReference type="Proteomes" id="UP000000753"/>
    </source>
</evidence>
<dbReference type="eggNOG" id="COG0456">
    <property type="taxonomic scope" value="Bacteria"/>
</dbReference>
<dbReference type="InterPro" id="IPR000182">
    <property type="entry name" value="GNAT_dom"/>
</dbReference>
<dbReference type="RefSeq" id="WP_020912650.1">
    <property type="nucleotide sequence ID" value="NC_011566.1"/>
</dbReference>
<gene>
    <name evidence="2" type="ordered locus">swp_2555</name>
</gene>
<dbReference type="PROSITE" id="PS51186">
    <property type="entry name" value="GNAT"/>
    <property type="match status" value="1"/>
</dbReference>
<name>B8CP50_SHEPW</name>
<reference evidence="2 3" key="1">
    <citation type="journal article" date="2008" name="PLoS ONE">
        <title>Environmental adaptation: genomic analysis of the piezotolerant and psychrotolerant deep-sea iron reducing bacterium Shewanella piezotolerans WP3.</title>
        <authorList>
            <person name="Wang F."/>
            <person name="Wang J."/>
            <person name="Jian H."/>
            <person name="Zhang B."/>
            <person name="Li S."/>
            <person name="Wang F."/>
            <person name="Zeng X."/>
            <person name="Gao L."/>
            <person name="Bartlett D.H."/>
            <person name="Yu J."/>
            <person name="Hu S."/>
            <person name="Xiao X."/>
        </authorList>
    </citation>
    <scope>NUCLEOTIDE SEQUENCE [LARGE SCALE GENOMIC DNA]</scope>
    <source>
        <strain evidence="3">WP3 / JCM 13877</strain>
    </source>
</reference>
<dbReference type="InterPro" id="IPR016181">
    <property type="entry name" value="Acyl_CoA_acyltransferase"/>
</dbReference>
<dbReference type="KEGG" id="swp:swp_2555"/>
<dbReference type="GO" id="GO:0016747">
    <property type="term" value="F:acyltransferase activity, transferring groups other than amino-acyl groups"/>
    <property type="evidence" value="ECO:0007669"/>
    <property type="project" value="InterPro"/>
</dbReference>
<sequence>MQLVTPTTEHLKQMMTWFNTQHEVFQWAGPHFRYPYDVATFTEDLALQRLASFALVSDKYELLGFGQYYPRLEKCHLGRIVVNPSWRGKGISKTLVELLNACGLKQLCLQQSSLFVLKDNQAAINSYLKLGFVESTYPESIPIDHCLYMIRAAK</sequence>
<dbReference type="HOGENOM" id="CLU_013985_3_2_6"/>
<dbReference type="EMBL" id="CP000472">
    <property type="protein sequence ID" value="ACJ29294.1"/>
    <property type="molecule type" value="Genomic_DNA"/>
</dbReference>
<keyword evidence="3" id="KW-1185">Reference proteome</keyword>
<protein>
    <submittedName>
        <fullName evidence="2">GCN5-like N-acetyltransferase</fullName>
    </submittedName>
</protein>
<dbReference type="Gene3D" id="3.40.630.30">
    <property type="match status" value="1"/>
</dbReference>
<dbReference type="Pfam" id="PF00583">
    <property type="entry name" value="Acetyltransf_1"/>
    <property type="match status" value="1"/>
</dbReference>
<evidence type="ECO:0000259" key="1">
    <source>
        <dbReference type="PROSITE" id="PS51186"/>
    </source>
</evidence>
<organism evidence="2 3">
    <name type="scientific">Shewanella piezotolerans (strain WP3 / JCM 13877)</name>
    <dbReference type="NCBI Taxonomy" id="225849"/>
    <lineage>
        <taxon>Bacteria</taxon>
        <taxon>Pseudomonadati</taxon>
        <taxon>Pseudomonadota</taxon>
        <taxon>Gammaproteobacteria</taxon>
        <taxon>Alteromonadales</taxon>
        <taxon>Shewanellaceae</taxon>
        <taxon>Shewanella</taxon>
    </lineage>
</organism>
<dbReference type="SUPFAM" id="SSF55729">
    <property type="entry name" value="Acyl-CoA N-acyltransferases (Nat)"/>
    <property type="match status" value="1"/>
</dbReference>
<accession>B8CP50</accession>
<dbReference type="AlphaFoldDB" id="B8CP50"/>
<dbReference type="CDD" id="cd04301">
    <property type="entry name" value="NAT_SF"/>
    <property type="match status" value="1"/>
</dbReference>
<dbReference type="OrthoDB" id="326501at2"/>